<comment type="similarity">
    <text evidence="1">Belongs to the type-B carboxylesterase/lipase family.</text>
</comment>
<proteinExistence type="inferred from homology"/>
<organism evidence="4 5">
    <name type="scientific">Pseudolycoriella hygida</name>
    <dbReference type="NCBI Taxonomy" id="35572"/>
    <lineage>
        <taxon>Eukaryota</taxon>
        <taxon>Metazoa</taxon>
        <taxon>Ecdysozoa</taxon>
        <taxon>Arthropoda</taxon>
        <taxon>Hexapoda</taxon>
        <taxon>Insecta</taxon>
        <taxon>Pterygota</taxon>
        <taxon>Neoptera</taxon>
        <taxon>Endopterygota</taxon>
        <taxon>Diptera</taxon>
        <taxon>Nematocera</taxon>
        <taxon>Sciaroidea</taxon>
        <taxon>Sciaridae</taxon>
        <taxon>Pseudolycoriella</taxon>
    </lineage>
</organism>
<dbReference type="PANTHER" id="PTHR43903">
    <property type="entry name" value="NEUROLIGIN"/>
    <property type="match status" value="1"/>
</dbReference>
<dbReference type="Gene3D" id="3.40.50.1820">
    <property type="entry name" value="alpha/beta hydrolase"/>
    <property type="match status" value="1"/>
</dbReference>
<feature type="domain" description="Carboxylesterase type B" evidence="3">
    <location>
        <begin position="5"/>
        <end position="75"/>
    </location>
</feature>
<evidence type="ECO:0000313" key="4">
    <source>
        <dbReference type="EMBL" id="KAJ6647078.1"/>
    </source>
</evidence>
<evidence type="ECO:0000313" key="5">
    <source>
        <dbReference type="Proteomes" id="UP001151699"/>
    </source>
</evidence>
<evidence type="ECO:0000259" key="3">
    <source>
        <dbReference type="Pfam" id="PF00135"/>
    </source>
</evidence>
<dbReference type="InterPro" id="IPR002018">
    <property type="entry name" value="CarbesteraseB"/>
</dbReference>
<dbReference type="EMBL" id="WJQU01000001">
    <property type="protein sequence ID" value="KAJ6647078.1"/>
    <property type="molecule type" value="Genomic_DNA"/>
</dbReference>
<dbReference type="SUPFAM" id="SSF53474">
    <property type="entry name" value="alpha/beta-Hydrolases"/>
    <property type="match status" value="1"/>
</dbReference>
<protein>
    <submittedName>
        <fullName evidence="4">Neuroligin-1</fullName>
    </submittedName>
</protein>
<keyword evidence="2" id="KW-0325">Glycoprotein</keyword>
<dbReference type="Pfam" id="PF00135">
    <property type="entry name" value="COesterase"/>
    <property type="match status" value="1"/>
</dbReference>
<dbReference type="InterPro" id="IPR051093">
    <property type="entry name" value="Neuroligin/BSAL"/>
</dbReference>
<dbReference type="OrthoDB" id="3200163at2759"/>
<gene>
    <name evidence="4" type="primary">Nlgn1_0</name>
    <name evidence="4" type="ORF">Bhyg_02298</name>
</gene>
<keyword evidence="5" id="KW-1185">Reference proteome</keyword>
<sequence length="100" mass="11528">MKTYVFIPKENLKCFDNSQCNRGLEAPYAVFFYVHGESFEFGSGNPYDGSVLASYGHIIVITVNFRLGILVFDSFRHKYGLLVLRKSLNTEKRWLSYDTS</sequence>
<dbReference type="Proteomes" id="UP001151699">
    <property type="component" value="Chromosome A"/>
</dbReference>
<evidence type="ECO:0000256" key="2">
    <source>
        <dbReference type="ARBA" id="ARBA00023180"/>
    </source>
</evidence>
<name>A0A9Q0S7M4_9DIPT</name>
<accession>A0A9Q0S7M4</accession>
<reference evidence="4" key="1">
    <citation type="submission" date="2022-07" db="EMBL/GenBank/DDBJ databases">
        <authorList>
            <person name="Trinca V."/>
            <person name="Uliana J.V.C."/>
            <person name="Torres T.T."/>
            <person name="Ward R.J."/>
            <person name="Monesi N."/>
        </authorList>
    </citation>
    <scope>NUCLEOTIDE SEQUENCE</scope>
    <source>
        <strain evidence="4">HSMRA1968</strain>
        <tissue evidence="4">Whole embryos</tissue>
    </source>
</reference>
<dbReference type="InterPro" id="IPR029058">
    <property type="entry name" value="AB_hydrolase_fold"/>
</dbReference>
<comment type="caution">
    <text evidence="4">The sequence shown here is derived from an EMBL/GenBank/DDBJ whole genome shotgun (WGS) entry which is preliminary data.</text>
</comment>
<dbReference type="AlphaFoldDB" id="A0A9Q0S7M4"/>
<evidence type="ECO:0000256" key="1">
    <source>
        <dbReference type="ARBA" id="ARBA00005964"/>
    </source>
</evidence>